<evidence type="ECO:0000313" key="17">
    <source>
        <dbReference type="EMBL" id="TCS99926.1"/>
    </source>
</evidence>
<evidence type="ECO:0000256" key="8">
    <source>
        <dbReference type="ARBA" id="ARBA00023077"/>
    </source>
</evidence>
<feature type="signal peptide" evidence="14">
    <location>
        <begin position="1"/>
        <end position="39"/>
    </location>
</feature>
<evidence type="ECO:0000256" key="13">
    <source>
        <dbReference type="RuleBase" id="RU003357"/>
    </source>
</evidence>
<comment type="caution">
    <text evidence="17">The sequence shown here is derived from an EMBL/GenBank/DDBJ whole genome shotgun (WGS) entry which is preliminary data.</text>
</comment>
<evidence type="ECO:0000313" key="18">
    <source>
        <dbReference type="EMBL" id="TSE23311.1"/>
    </source>
</evidence>
<dbReference type="Proteomes" id="UP000295536">
    <property type="component" value="Unassembled WGS sequence"/>
</dbReference>
<comment type="similarity">
    <text evidence="2 12 13">Belongs to the TonB-dependent receptor family.</text>
</comment>
<evidence type="ECO:0000256" key="1">
    <source>
        <dbReference type="ARBA" id="ARBA00004571"/>
    </source>
</evidence>
<evidence type="ECO:0000313" key="19">
    <source>
        <dbReference type="Proteomes" id="UP000295536"/>
    </source>
</evidence>
<dbReference type="GO" id="GO:0006811">
    <property type="term" value="P:monoatomic ion transport"/>
    <property type="evidence" value="ECO:0007669"/>
    <property type="project" value="UniProtKB-KW"/>
</dbReference>
<dbReference type="EMBL" id="SMAH01000001">
    <property type="protein sequence ID" value="TCS99926.1"/>
    <property type="molecule type" value="Genomic_DNA"/>
</dbReference>
<comment type="subcellular location">
    <subcellularLocation>
        <location evidence="1 12">Cell outer membrane</location>
        <topology evidence="1 12">Multi-pass membrane protein</topology>
    </subcellularLocation>
</comment>
<evidence type="ECO:0000259" key="15">
    <source>
        <dbReference type="Pfam" id="PF00593"/>
    </source>
</evidence>
<evidence type="ECO:0000313" key="20">
    <source>
        <dbReference type="Proteomes" id="UP000315577"/>
    </source>
</evidence>
<dbReference type="Pfam" id="PF07715">
    <property type="entry name" value="Plug"/>
    <property type="match status" value="1"/>
</dbReference>
<dbReference type="InterPro" id="IPR012910">
    <property type="entry name" value="Plug_dom"/>
</dbReference>
<dbReference type="GO" id="GO:0015889">
    <property type="term" value="P:cobalamin transport"/>
    <property type="evidence" value="ECO:0007669"/>
    <property type="project" value="TreeGrafter"/>
</dbReference>
<gene>
    <name evidence="18" type="primary">btuB</name>
    <name evidence="17" type="ORF">EDC36_101200</name>
    <name evidence="18" type="ORF">Tigna_00694</name>
</gene>
<evidence type="ECO:0000256" key="11">
    <source>
        <dbReference type="ARBA" id="ARBA00023237"/>
    </source>
</evidence>
<dbReference type="GO" id="GO:0009279">
    <property type="term" value="C:cell outer membrane"/>
    <property type="evidence" value="ECO:0007669"/>
    <property type="project" value="UniProtKB-SubCell"/>
</dbReference>
<name>A0A4R3LPJ1_9BURK</name>
<protein>
    <submittedName>
        <fullName evidence="17 18">Vitamin B12 transporter</fullName>
    </submittedName>
</protein>
<keyword evidence="6 14" id="KW-0732">Signal</keyword>
<feature type="chain" id="PRO_5020892008" evidence="14">
    <location>
        <begin position="40"/>
        <end position="626"/>
    </location>
</feature>
<sequence length="626" mass="67621">MAVRVLFDVHVMKSTIQRARWGVLPVALAAAAACLPAAAQTQSLAETVVVATRTEQPLTDVVADVSIIDRERIEASGAAGLADVLAQLPGIEIARNGGVGGTTSVFIRGAETRFVAVFIDGVRVDSQSTGGAAWNALPLAHIDRIEVVRGPLASVYGSDALGGVVQIFTRAGEQGWQPSIDVGAGSHGTRRLGASVRGAQGPWSLALGVQRELSDGFNVQPAANPDRDGHRARSAHMRLGWTPAAGHTLSLSALDSRMEAQYDGYMSTADDWATQDVRTVGVTWDARWSDVYTSRVALGRGTDRYSTRPSPYQTNTEVSTYLWQHQWLQGPHRVQLGLERREDRLLNASTTPNRTQRSQDAVALGYGWAERGHALQVNVRHDDDSEFGGQTTASVGAAWSPGPGWRLRANAGTAFRAPTLFQRFSIYGVPSLQPETSRNIELGAQWRTGVHHVGATWYRNRVRDLIQYVPGPGPCVNGSGTWAGCYDNVGWATLRGWTLEGGTQMAGVRLTGSLDLADPRNDLTGKRLARRAARHATLRAETTAAPVRWGVEWRLVGQRWDDAANTKRLGGYGLVNVSLRGALARDWQWLARVDNLGGQAYETARGYATGGRSVFVGVQWTPAPSN</sequence>
<dbReference type="EMBL" id="VJNC01000003">
    <property type="protein sequence ID" value="TSE23311.1"/>
    <property type="molecule type" value="Genomic_DNA"/>
</dbReference>
<dbReference type="AlphaFoldDB" id="A0A4R3LPJ1"/>
<evidence type="ECO:0000259" key="16">
    <source>
        <dbReference type="Pfam" id="PF07715"/>
    </source>
</evidence>
<reference evidence="17 19" key="1">
    <citation type="submission" date="2019-03" db="EMBL/GenBank/DDBJ databases">
        <title>Genomic Encyclopedia of Type Strains, Phase IV (KMG-IV): sequencing the most valuable type-strain genomes for metagenomic binning, comparative biology and taxonomic classification.</title>
        <authorList>
            <person name="Goeker M."/>
        </authorList>
    </citation>
    <scope>NUCLEOTIDE SEQUENCE [LARGE SCALE GENOMIC DNA]</scope>
    <source>
        <strain evidence="17 19">DSM 12034</strain>
    </source>
</reference>
<evidence type="ECO:0000256" key="7">
    <source>
        <dbReference type="ARBA" id="ARBA00023065"/>
    </source>
</evidence>
<dbReference type="Proteomes" id="UP000315577">
    <property type="component" value="Unassembled WGS sequence"/>
</dbReference>
<dbReference type="PANTHER" id="PTHR30069">
    <property type="entry name" value="TONB-DEPENDENT OUTER MEMBRANE RECEPTOR"/>
    <property type="match status" value="1"/>
</dbReference>
<dbReference type="CDD" id="cd01347">
    <property type="entry name" value="ligand_gated_channel"/>
    <property type="match status" value="1"/>
</dbReference>
<dbReference type="SUPFAM" id="SSF56935">
    <property type="entry name" value="Porins"/>
    <property type="match status" value="1"/>
</dbReference>
<keyword evidence="10" id="KW-0675">Receptor</keyword>
<dbReference type="InterPro" id="IPR036942">
    <property type="entry name" value="Beta-barrel_TonB_sf"/>
</dbReference>
<evidence type="ECO:0000256" key="5">
    <source>
        <dbReference type="ARBA" id="ARBA00022692"/>
    </source>
</evidence>
<evidence type="ECO:0000256" key="6">
    <source>
        <dbReference type="ARBA" id="ARBA00022729"/>
    </source>
</evidence>
<dbReference type="InterPro" id="IPR000531">
    <property type="entry name" value="Beta-barrel_TonB"/>
</dbReference>
<dbReference type="PROSITE" id="PS52016">
    <property type="entry name" value="TONB_DEPENDENT_REC_3"/>
    <property type="match status" value="1"/>
</dbReference>
<keyword evidence="7" id="KW-0406">Ion transport</keyword>
<feature type="domain" description="TonB-dependent receptor-like beta-barrel" evidence="15">
    <location>
        <begin position="218"/>
        <end position="596"/>
    </location>
</feature>
<dbReference type="InterPro" id="IPR037066">
    <property type="entry name" value="Plug_dom_sf"/>
</dbReference>
<keyword evidence="8 13" id="KW-0798">TonB box</keyword>
<feature type="domain" description="TonB-dependent receptor plug" evidence="16">
    <location>
        <begin position="59"/>
        <end position="164"/>
    </location>
</feature>
<evidence type="ECO:0000256" key="4">
    <source>
        <dbReference type="ARBA" id="ARBA00022452"/>
    </source>
</evidence>
<keyword evidence="20" id="KW-1185">Reference proteome</keyword>
<dbReference type="PANTHER" id="PTHR30069:SF53">
    <property type="entry name" value="COLICIN I RECEPTOR-RELATED"/>
    <property type="match status" value="1"/>
</dbReference>
<proteinExistence type="inferred from homology"/>
<keyword evidence="11 12" id="KW-0998">Cell outer membrane</keyword>
<dbReference type="Gene3D" id="2.170.130.10">
    <property type="entry name" value="TonB-dependent receptor, plug domain"/>
    <property type="match status" value="1"/>
</dbReference>
<evidence type="ECO:0000256" key="9">
    <source>
        <dbReference type="ARBA" id="ARBA00023136"/>
    </source>
</evidence>
<evidence type="ECO:0000256" key="10">
    <source>
        <dbReference type="ARBA" id="ARBA00023170"/>
    </source>
</evidence>
<dbReference type="Pfam" id="PF00593">
    <property type="entry name" value="TonB_dep_Rec_b-barrel"/>
    <property type="match status" value="1"/>
</dbReference>
<dbReference type="Gene3D" id="2.40.170.20">
    <property type="entry name" value="TonB-dependent receptor, beta-barrel domain"/>
    <property type="match status" value="1"/>
</dbReference>
<keyword evidence="9 12" id="KW-0472">Membrane</keyword>
<accession>A0A4R3LPJ1</accession>
<evidence type="ECO:0000256" key="14">
    <source>
        <dbReference type="SAM" id="SignalP"/>
    </source>
</evidence>
<keyword evidence="3 12" id="KW-0813">Transport</keyword>
<evidence type="ECO:0000256" key="12">
    <source>
        <dbReference type="PROSITE-ProRule" id="PRU01360"/>
    </source>
</evidence>
<organism evidence="17 19">
    <name type="scientific">Tepidimonas ignava</name>
    <dbReference type="NCBI Taxonomy" id="114249"/>
    <lineage>
        <taxon>Bacteria</taxon>
        <taxon>Pseudomonadati</taxon>
        <taxon>Pseudomonadota</taxon>
        <taxon>Betaproteobacteria</taxon>
        <taxon>Burkholderiales</taxon>
        <taxon>Tepidimonas</taxon>
    </lineage>
</organism>
<evidence type="ECO:0000256" key="2">
    <source>
        <dbReference type="ARBA" id="ARBA00009810"/>
    </source>
</evidence>
<keyword evidence="5 12" id="KW-0812">Transmembrane</keyword>
<reference evidence="18 20" key="2">
    <citation type="submission" date="2019-07" db="EMBL/GenBank/DDBJ databases">
        <title>Tepidimonas ignava SPS-1037 draft genome.</title>
        <authorList>
            <person name="Da Costa M.S."/>
            <person name="Froufe H.J.C."/>
            <person name="Egas C."/>
            <person name="Albuquerque L."/>
        </authorList>
    </citation>
    <scope>NUCLEOTIDE SEQUENCE [LARGE SCALE GENOMIC DNA]</scope>
    <source>
        <strain evidence="18 20">SPS-1037</strain>
    </source>
</reference>
<dbReference type="InterPro" id="IPR039426">
    <property type="entry name" value="TonB-dep_rcpt-like"/>
</dbReference>
<keyword evidence="4 12" id="KW-1134">Transmembrane beta strand</keyword>
<evidence type="ECO:0000256" key="3">
    <source>
        <dbReference type="ARBA" id="ARBA00022448"/>
    </source>
</evidence>
<dbReference type="PROSITE" id="PS51257">
    <property type="entry name" value="PROKAR_LIPOPROTEIN"/>
    <property type="match status" value="1"/>
</dbReference>